<organism evidence="1 2">
    <name type="scientific">Miniphocaeibacter halophilus</name>
    <dbReference type="NCBI Taxonomy" id="2931922"/>
    <lineage>
        <taxon>Bacteria</taxon>
        <taxon>Bacillati</taxon>
        <taxon>Bacillota</taxon>
        <taxon>Tissierellia</taxon>
        <taxon>Tissierellales</taxon>
        <taxon>Peptoniphilaceae</taxon>
        <taxon>Miniphocaeibacter</taxon>
    </lineage>
</organism>
<gene>
    <name evidence="1" type="ORF">JFY71_04980</name>
</gene>
<accession>A0AC61MTE1</accession>
<evidence type="ECO:0000313" key="2">
    <source>
        <dbReference type="Proteomes" id="UP000595814"/>
    </source>
</evidence>
<protein>
    <submittedName>
        <fullName evidence="1">DUF1697 domain-containing protein</fullName>
    </submittedName>
</protein>
<sequence>MKNYTCLIRGINVGGKNKIEMKKLKEVFTDLGFKSVVILGNTGVVIFTSESKVNTENIQAKLIKIFERDLKIIILSSEKIKRLVENKPLWWNSNKDYLHNVIFVLDNYNIENIVDDLQPLNEEIDKIKVVDNVIFWTSIYKDGRLYSKSLYAKLAKSKGYPYTSLRNGNTFNKIYEKIEKLK</sequence>
<proteinExistence type="predicted"/>
<dbReference type="Proteomes" id="UP000595814">
    <property type="component" value="Chromosome"/>
</dbReference>
<keyword evidence="2" id="KW-1185">Reference proteome</keyword>
<reference evidence="1 2" key="1">
    <citation type="journal article" date="2022" name="Int. J. Syst. Evol. Microbiol.">
        <title>Miniphocaeibacter halophilus sp. nov., an ammonium-tolerant acetate-producing bacterium isolated from a biogas system.</title>
        <authorList>
            <person name="Schnurer A."/>
            <person name="Singh A."/>
            <person name="Bi S."/>
            <person name="Qiao W."/>
            <person name="Westerholm M."/>
        </authorList>
    </citation>
    <scope>NUCLEOTIDE SEQUENCE [LARGE SCALE GENOMIC DNA]</scope>
    <source>
        <strain evidence="1 2">AMB_01</strain>
    </source>
</reference>
<name>A0AC61MTE1_9FIRM</name>
<evidence type="ECO:0000313" key="1">
    <source>
        <dbReference type="EMBL" id="QQK08892.1"/>
    </source>
</evidence>
<dbReference type="EMBL" id="CP066744">
    <property type="protein sequence ID" value="QQK08892.1"/>
    <property type="molecule type" value="Genomic_DNA"/>
</dbReference>